<dbReference type="Gene3D" id="3.50.50.60">
    <property type="entry name" value="FAD/NAD(P)-binding domain"/>
    <property type="match status" value="1"/>
</dbReference>
<evidence type="ECO:0000256" key="5">
    <source>
        <dbReference type="ARBA" id="ARBA00023033"/>
    </source>
</evidence>
<proteinExistence type="predicted"/>
<evidence type="ECO:0000256" key="1">
    <source>
        <dbReference type="ARBA" id="ARBA00001974"/>
    </source>
</evidence>
<dbReference type="SUPFAM" id="SSF51905">
    <property type="entry name" value="FAD/NAD(P)-binding domain"/>
    <property type="match status" value="1"/>
</dbReference>
<feature type="domain" description="FAD-binding" evidence="6">
    <location>
        <begin position="7"/>
        <end position="349"/>
    </location>
</feature>
<sequence>MTVSERDVDVIVVGGGIGGLSSALALARSGRRVRVLERAPEFAEVGAGLQIAPNATRILREWGVLDEVIGLGVLPRRLVFRDAVDGRELTHLPLGEEFVARYGGPYVVIHRSDLLGVLQRACDRAGVDLVPNCEVTDVETAQDTAVVRSAAGVQRADVAIGADGLRSRLRARLSDDEPVNSGYVAYRGAFPVEELETEPDERALTDVVAYIGPGCHLVQYSLRGGEMFNTVAVFRSPGFLRGEAEYGGPEELDEVFAGACPQVRHGLRSLWRVRHWKMFDRVPVPNWVDGRMALTGDAAHPMLQYLAQGACQAIEDAHCLAAQAAASSGDWPVALKEYERVRTERTARVQTSARVWGDIWHVDGVARLLRNELFLSREPGDHKHVDWLYGA</sequence>
<dbReference type="InterPro" id="IPR036188">
    <property type="entry name" value="FAD/NAD-bd_sf"/>
</dbReference>
<name>A0ABT4TD70_9ACTN</name>
<dbReference type="PANTHER" id="PTHR13789">
    <property type="entry name" value="MONOOXYGENASE"/>
    <property type="match status" value="1"/>
</dbReference>
<evidence type="ECO:0000313" key="8">
    <source>
        <dbReference type="Proteomes" id="UP001212498"/>
    </source>
</evidence>
<evidence type="ECO:0000256" key="4">
    <source>
        <dbReference type="ARBA" id="ARBA00023002"/>
    </source>
</evidence>
<dbReference type="InterPro" id="IPR050493">
    <property type="entry name" value="FAD-dep_Monooxygenase_BioMet"/>
</dbReference>
<dbReference type="SUPFAM" id="SSF54373">
    <property type="entry name" value="FAD-linked reductases, C-terminal domain"/>
    <property type="match status" value="1"/>
</dbReference>
<keyword evidence="3" id="KW-0274">FAD</keyword>
<comment type="caution">
    <text evidence="7">The sequence shown here is derived from an EMBL/GenBank/DDBJ whole genome shotgun (WGS) entry which is preliminary data.</text>
</comment>
<dbReference type="PRINTS" id="PR00420">
    <property type="entry name" value="RNGMNOXGNASE"/>
</dbReference>
<keyword evidence="8" id="KW-1185">Reference proteome</keyword>
<dbReference type="Pfam" id="PF01494">
    <property type="entry name" value="FAD_binding_3"/>
    <property type="match status" value="1"/>
</dbReference>
<evidence type="ECO:0000313" key="7">
    <source>
        <dbReference type="EMBL" id="MDA0647447.1"/>
    </source>
</evidence>
<evidence type="ECO:0000259" key="6">
    <source>
        <dbReference type="Pfam" id="PF01494"/>
    </source>
</evidence>
<keyword evidence="2" id="KW-0285">Flavoprotein</keyword>
<accession>A0ABT4TD70</accession>
<dbReference type="InterPro" id="IPR002938">
    <property type="entry name" value="FAD-bd"/>
</dbReference>
<dbReference type="Proteomes" id="UP001212498">
    <property type="component" value="Unassembled WGS sequence"/>
</dbReference>
<reference evidence="7 8" key="1">
    <citation type="submission" date="2022-11" db="EMBL/GenBank/DDBJ databases">
        <title>Nonomuraea corallina sp. nov., a new species of the genus Nonomuraea isolated from sea side sediment in Thai sea.</title>
        <authorList>
            <person name="Ngamcharungchit C."/>
            <person name="Matsumoto A."/>
            <person name="Suriyachadkun C."/>
            <person name="Panbangred W."/>
            <person name="Inahashi Y."/>
            <person name="Intra B."/>
        </authorList>
    </citation>
    <scope>NUCLEOTIDE SEQUENCE [LARGE SCALE GENOMIC DNA]</scope>
    <source>
        <strain evidence="7 8">DSM 43553</strain>
    </source>
</reference>
<dbReference type="PANTHER" id="PTHR13789:SF318">
    <property type="entry name" value="GERANYLGERANYL DIPHOSPHATE REDUCTASE"/>
    <property type="match status" value="1"/>
</dbReference>
<evidence type="ECO:0000256" key="3">
    <source>
        <dbReference type="ARBA" id="ARBA00022827"/>
    </source>
</evidence>
<organism evidence="7 8">
    <name type="scientific">Nonomuraea ferruginea</name>
    <dbReference type="NCBI Taxonomy" id="46174"/>
    <lineage>
        <taxon>Bacteria</taxon>
        <taxon>Bacillati</taxon>
        <taxon>Actinomycetota</taxon>
        <taxon>Actinomycetes</taxon>
        <taxon>Streptosporangiales</taxon>
        <taxon>Streptosporangiaceae</taxon>
        <taxon>Nonomuraea</taxon>
    </lineage>
</organism>
<comment type="cofactor">
    <cofactor evidence="1">
        <name>FAD</name>
        <dbReference type="ChEBI" id="CHEBI:57692"/>
    </cofactor>
</comment>
<dbReference type="EMBL" id="JAPNUD010000298">
    <property type="protein sequence ID" value="MDA0647447.1"/>
    <property type="molecule type" value="Genomic_DNA"/>
</dbReference>
<gene>
    <name evidence="7" type="ORF">OUY24_43045</name>
</gene>
<keyword evidence="5" id="KW-0503">Monooxygenase</keyword>
<keyword evidence="4" id="KW-0560">Oxidoreductase</keyword>
<protein>
    <submittedName>
        <fullName evidence="7">FAD-dependent oxidoreductase</fullName>
    </submittedName>
</protein>
<evidence type="ECO:0000256" key="2">
    <source>
        <dbReference type="ARBA" id="ARBA00022630"/>
    </source>
</evidence>